<dbReference type="OrthoDB" id="9799835at2"/>
<dbReference type="GO" id="GO:0006270">
    <property type="term" value="P:DNA replication initiation"/>
    <property type="evidence" value="ECO:0007669"/>
    <property type="project" value="UniProtKB-ARBA"/>
</dbReference>
<dbReference type="GO" id="GO:0003677">
    <property type="term" value="F:DNA binding"/>
    <property type="evidence" value="ECO:0007669"/>
    <property type="project" value="UniProtKB-KW"/>
</dbReference>
<dbReference type="GO" id="GO:0042802">
    <property type="term" value="F:identical protein binding"/>
    <property type="evidence" value="ECO:0007669"/>
    <property type="project" value="UniProtKB-ARBA"/>
</dbReference>
<dbReference type="GO" id="GO:0005829">
    <property type="term" value="C:cytosol"/>
    <property type="evidence" value="ECO:0007669"/>
    <property type="project" value="TreeGrafter"/>
</dbReference>
<dbReference type="GO" id="GO:1990178">
    <property type="term" value="C:HU-DNA complex"/>
    <property type="evidence" value="ECO:0007669"/>
    <property type="project" value="UniProtKB-ARBA"/>
</dbReference>
<dbReference type="CDD" id="cd13831">
    <property type="entry name" value="HU"/>
    <property type="match status" value="1"/>
</dbReference>
<dbReference type="Pfam" id="PF00216">
    <property type="entry name" value="Bac_DNA_binding"/>
    <property type="match status" value="1"/>
</dbReference>
<dbReference type="PROSITE" id="PS00045">
    <property type="entry name" value="HISTONE_LIKE"/>
    <property type="match status" value="1"/>
</dbReference>
<dbReference type="SUPFAM" id="SSF47729">
    <property type="entry name" value="IHF-like DNA-binding proteins"/>
    <property type="match status" value="1"/>
</dbReference>
<keyword evidence="4" id="KW-0238">DNA-binding</keyword>
<dbReference type="FunFam" id="4.10.520.10:FF:000001">
    <property type="entry name" value="DNA-binding protein HU"/>
    <property type="match status" value="1"/>
</dbReference>
<proteinExistence type="inferred from homology"/>
<dbReference type="GO" id="GO:0006351">
    <property type="term" value="P:DNA-templated transcription"/>
    <property type="evidence" value="ECO:0007669"/>
    <property type="project" value="UniProtKB-ARBA"/>
</dbReference>
<dbReference type="RefSeq" id="WP_133881396.1">
    <property type="nucleotide sequence ID" value="NZ_MWIN01000023.1"/>
</dbReference>
<reference evidence="6 7" key="1">
    <citation type="submission" date="2019-03" db="EMBL/GenBank/DDBJ databases">
        <title>Genomic Encyclopedia of Type Strains, Phase IV (KMG-IV): sequencing the most valuable type-strain genomes for metagenomic binning, comparative biology and taxonomic classification.</title>
        <authorList>
            <person name="Goeker M."/>
        </authorList>
    </citation>
    <scope>NUCLEOTIDE SEQUENCE [LARGE SCALE GENOMIC DNA]</scope>
    <source>
        <strain evidence="6 7">DSM 26377</strain>
    </source>
</reference>
<dbReference type="SMART" id="SM00411">
    <property type="entry name" value="BHL"/>
    <property type="match status" value="1"/>
</dbReference>
<dbReference type="GO" id="GO:1990103">
    <property type="term" value="C:DnaA-HU complex"/>
    <property type="evidence" value="ECO:0007669"/>
    <property type="project" value="UniProtKB-ARBA"/>
</dbReference>
<dbReference type="AlphaFoldDB" id="A0A4S3K133"/>
<dbReference type="PANTHER" id="PTHR33175:SF3">
    <property type="entry name" value="DNA-BINDING PROTEIN HU-BETA"/>
    <property type="match status" value="1"/>
</dbReference>
<sequence>MNKSELIDAVAARVDISKADAGRAIDAIIEVIGKALKKKDKVALVGFGTFMVRERKARTGRNPKTNEPIKIKASKTPAFKAGKALKDTIK</sequence>
<keyword evidence="7" id="KW-1185">Reference proteome</keyword>
<dbReference type="GO" id="GO:0030261">
    <property type="term" value="P:chromosome condensation"/>
    <property type="evidence" value="ECO:0007669"/>
    <property type="project" value="UniProtKB-KW"/>
</dbReference>
<dbReference type="PANTHER" id="PTHR33175">
    <property type="entry name" value="DNA-BINDING PROTEIN HU"/>
    <property type="match status" value="1"/>
</dbReference>
<dbReference type="Gene3D" id="4.10.520.10">
    <property type="entry name" value="IHF-like DNA-binding proteins"/>
    <property type="match status" value="1"/>
</dbReference>
<protein>
    <submittedName>
        <fullName evidence="6">Nucleoid protein Hbs</fullName>
    </submittedName>
</protein>
<evidence type="ECO:0000256" key="2">
    <source>
        <dbReference type="ARBA" id="ARBA00010529"/>
    </source>
</evidence>
<dbReference type="InterPro" id="IPR010992">
    <property type="entry name" value="IHF-like_DNA-bd_dom_sf"/>
</dbReference>
<accession>A0A4S3K133</accession>
<dbReference type="EMBL" id="SOBT01000008">
    <property type="protein sequence ID" value="TDU30709.1"/>
    <property type="molecule type" value="Genomic_DNA"/>
</dbReference>
<dbReference type="Proteomes" id="UP000295341">
    <property type="component" value="Unassembled WGS sequence"/>
</dbReference>
<dbReference type="InterPro" id="IPR020816">
    <property type="entry name" value="Histone-like_DNA-bd_CS"/>
</dbReference>
<evidence type="ECO:0000313" key="6">
    <source>
        <dbReference type="EMBL" id="TDU30709.1"/>
    </source>
</evidence>
<comment type="caution">
    <text evidence="6">The sequence shown here is derived from an EMBL/GenBank/DDBJ whole genome shotgun (WGS) entry which is preliminary data.</text>
</comment>
<dbReference type="GO" id="GO:0030527">
    <property type="term" value="F:structural constituent of chromatin"/>
    <property type="evidence" value="ECO:0007669"/>
    <property type="project" value="InterPro"/>
</dbReference>
<name>A0A4S3K133_9GAMM</name>
<comment type="similarity">
    <text evidence="2 5">Belongs to the bacterial histone-like protein family.</text>
</comment>
<comment type="function">
    <text evidence="1">Histone-like DNA-binding protein which is capable of wrapping DNA to stabilize it, and thus to prevent its denaturation under extreme environmental conditions.</text>
</comment>
<evidence type="ECO:0000313" key="7">
    <source>
        <dbReference type="Proteomes" id="UP000295341"/>
    </source>
</evidence>
<organism evidence="6 7">
    <name type="scientific">Panacagrimonas perspica</name>
    <dbReference type="NCBI Taxonomy" id="381431"/>
    <lineage>
        <taxon>Bacteria</taxon>
        <taxon>Pseudomonadati</taxon>
        <taxon>Pseudomonadota</taxon>
        <taxon>Gammaproteobacteria</taxon>
        <taxon>Nevskiales</taxon>
        <taxon>Nevskiaceae</taxon>
        <taxon>Panacagrimonas</taxon>
    </lineage>
</organism>
<dbReference type="InterPro" id="IPR000119">
    <property type="entry name" value="Hist_DNA-bd"/>
</dbReference>
<evidence type="ECO:0000256" key="1">
    <source>
        <dbReference type="ARBA" id="ARBA00003819"/>
    </source>
</evidence>
<gene>
    <name evidence="6" type="ORF">DFR24_0061</name>
</gene>
<evidence type="ECO:0000256" key="3">
    <source>
        <dbReference type="ARBA" id="ARBA00023067"/>
    </source>
</evidence>
<evidence type="ECO:0000256" key="5">
    <source>
        <dbReference type="RuleBase" id="RU003939"/>
    </source>
</evidence>
<keyword evidence="3" id="KW-0226">DNA condensation</keyword>
<evidence type="ECO:0000256" key="4">
    <source>
        <dbReference type="ARBA" id="ARBA00023125"/>
    </source>
</evidence>
<dbReference type="PRINTS" id="PR01727">
    <property type="entry name" value="DNABINDINGHU"/>
</dbReference>